<comment type="caution">
    <text evidence="1">The sequence shown here is derived from an EMBL/GenBank/DDBJ whole genome shotgun (WGS) entry which is preliminary data.</text>
</comment>
<dbReference type="EMBL" id="BMFK01000008">
    <property type="protein sequence ID" value="GGE84749.1"/>
    <property type="molecule type" value="Genomic_DNA"/>
</dbReference>
<proteinExistence type="predicted"/>
<evidence type="ECO:0000313" key="1">
    <source>
        <dbReference type="EMBL" id="GGE84749.1"/>
    </source>
</evidence>
<dbReference type="AlphaFoldDB" id="A0A917AXP4"/>
<evidence type="ECO:0000313" key="2">
    <source>
        <dbReference type="Proteomes" id="UP000605259"/>
    </source>
</evidence>
<protein>
    <submittedName>
        <fullName evidence="1">Uncharacterized protein</fullName>
    </submittedName>
</protein>
<sequence>MKDVRSCTDYICMNKDIVGITIVKVHVTDKVGRTKNEIYI</sequence>
<name>A0A917AXP4_9BACI</name>
<accession>A0A917AXP4</accession>
<reference evidence="1" key="2">
    <citation type="submission" date="2020-09" db="EMBL/GenBank/DDBJ databases">
        <authorList>
            <person name="Sun Q."/>
            <person name="Zhou Y."/>
        </authorList>
    </citation>
    <scope>NUCLEOTIDE SEQUENCE</scope>
    <source>
        <strain evidence="1">CGMCC 1.12698</strain>
    </source>
</reference>
<keyword evidence="2" id="KW-1185">Reference proteome</keyword>
<gene>
    <name evidence="1" type="ORF">GCM10007140_37830</name>
</gene>
<reference evidence="1" key="1">
    <citation type="journal article" date="2014" name="Int. J. Syst. Evol. Microbiol.">
        <title>Complete genome sequence of Corynebacterium casei LMG S-19264T (=DSM 44701T), isolated from a smear-ripened cheese.</title>
        <authorList>
            <consortium name="US DOE Joint Genome Institute (JGI-PGF)"/>
            <person name="Walter F."/>
            <person name="Albersmeier A."/>
            <person name="Kalinowski J."/>
            <person name="Ruckert C."/>
        </authorList>
    </citation>
    <scope>NUCLEOTIDE SEQUENCE</scope>
    <source>
        <strain evidence="1">CGMCC 1.12698</strain>
    </source>
</reference>
<organism evidence="1 2">
    <name type="scientific">Priestia taiwanensis</name>
    <dbReference type="NCBI Taxonomy" id="1347902"/>
    <lineage>
        <taxon>Bacteria</taxon>
        <taxon>Bacillati</taxon>
        <taxon>Bacillota</taxon>
        <taxon>Bacilli</taxon>
        <taxon>Bacillales</taxon>
        <taxon>Bacillaceae</taxon>
        <taxon>Priestia</taxon>
    </lineage>
</organism>
<dbReference type="Proteomes" id="UP000605259">
    <property type="component" value="Unassembled WGS sequence"/>
</dbReference>